<gene>
    <name evidence="3" type="ORF">H6P81_011104</name>
</gene>
<keyword evidence="2" id="KW-0472">Membrane</keyword>
<comment type="subcellular location">
    <subcellularLocation>
        <location evidence="1">Membrane</location>
    </subcellularLocation>
</comment>
<evidence type="ECO:0000256" key="1">
    <source>
        <dbReference type="ARBA" id="ARBA00004370"/>
    </source>
</evidence>
<proteinExistence type="predicted"/>
<dbReference type="GO" id="GO:0005886">
    <property type="term" value="C:plasma membrane"/>
    <property type="evidence" value="ECO:0007669"/>
    <property type="project" value="TreeGrafter"/>
</dbReference>
<evidence type="ECO:0000313" key="4">
    <source>
        <dbReference type="Proteomes" id="UP000825729"/>
    </source>
</evidence>
<evidence type="ECO:0000256" key="2">
    <source>
        <dbReference type="ARBA" id="ARBA00023136"/>
    </source>
</evidence>
<organism evidence="3 4">
    <name type="scientific">Aristolochia fimbriata</name>
    <name type="common">White veined hardy Dutchman's pipe vine</name>
    <dbReference type="NCBI Taxonomy" id="158543"/>
    <lineage>
        <taxon>Eukaryota</taxon>
        <taxon>Viridiplantae</taxon>
        <taxon>Streptophyta</taxon>
        <taxon>Embryophyta</taxon>
        <taxon>Tracheophyta</taxon>
        <taxon>Spermatophyta</taxon>
        <taxon>Magnoliopsida</taxon>
        <taxon>Magnoliidae</taxon>
        <taxon>Piperales</taxon>
        <taxon>Aristolochiaceae</taxon>
        <taxon>Aristolochia</taxon>
    </lineage>
</organism>
<dbReference type="GO" id="GO:0098542">
    <property type="term" value="P:defense response to other organism"/>
    <property type="evidence" value="ECO:0007669"/>
    <property type="project" value="InterPro"/>
</dbReference>
<accession>A0AAV7ERA8</accession>
<sequence length="105" mass="11405">MYKGVPLGRAHLPSFYQAAHSVRTVETRVGVDRVDVTVLSAADLIRDATVNDRVELMVVGEIGARIRVMEINSPKVKVAVACAIVISPRRQSLTYKQCGVDGLSI</sequence>
<evidence type="ECO:0000313" key="3">
    <source>
        <dbReference type="EMBL" id="KAG9451139.1"/>
    </source>
</evidence>
<comment type="caution">
    <text evidence="3">The sequence shown here is derived from an EMBL/GenBank/DDBJ whole genome shotgun (WGS) entry which is preliminary data.</text>
</comment>
<keyword evidence="4" id="KW-1185">Reference proteome</keyword>
<reference evidence="3 4" key="1">
    <citation type="submission" date="2021-07" db="EMBL/GenBank/DDBJ databases">
        <title>The Aristolochia fimbriata genome: insights into angiosperm evolution, floral development and chemical biosynthesis.</title>
        <authorList>
            <person name="Jiao Y."/>
        </authorList>
    </citation>
    <scope>NUCLEOTIDE SEQUENCE [LARGE SCALE GENOMIC DNA]</scope>
    <source>
        <strain evidence="3">IBCAS-2021</strain>
        <tissue evidence="3">Leaf</tissue>
    </source>
</reference>
<dbReference type="AlphaFoldDB" id="A0AAV7ERA8"/>
<dbReference type="PANTHER" id="PTHR31234">
    <property type="entry name" value="LATE EMBRYOGENESIS ABUNDANT (LEA) HYDROXYPROLINE-RICH GLYCOPROTEIN FAMILY"/>
    <property type="match status" value="1"/>
</dbReference>
<dbReference type="EMBL" id="JAINDJ010000004">
    <property type="protein sequence ID" value="KAG9451139.1"/>
    <property type="molecule type" value="Genomic_DNA"/>
</dbReference>
<dbReference type="PANTHER" id="PTHR31234:SF8">
    <property type="entry name" value="EXPRESSED PROTEIN"/>
    <property type="match status" value="1"/>
</dbReference>
<dbReference type="Proteomes" id="UP000825729">
    <property type="component" value="Unassembled WGS sequence"/>
</dbReference>
<name>A0AAV7ERA8_ARIFI</name>
<protein>
    <submittedName>
        <fullName evidence="3">Uncharacterized protein</fullName>
    </submittedName>
</protein>
<dbReference type="InterPro" id="IPR044839">
    <property type="entry name" value="NDR1-like"/>
</dbReference>